<keyword evidence="7" id="KW-1185">Reference proteome</keyword>
<feature type="transmembrane region" description="Helical" evidence="5">
    <location>
        <begin position="109"/>
        <end position="131"/>
    </location>
</feature>
<keyword evidence="3 5" id="KW-1133">Transmembrane helix</keyword>
<dbReference type="GO" id="GO:0032216">
    <property type="term" value="F:glucosaminyl-phosphatidylinositol O-acyltransferase activity"/>
    <property type="evidence" value="ECO:0007669"/>
    <property type="project" value="TreeGrafter"/>
</dbReference>
<feature type="transmembrane region" description="Helical" evidence="5">
    <location>
        <begin position="361"/>
        <end position="384"/>
    </location>
</feature>
<keyword evidence="2 5" id="KW-0812">Transmembrane</keyword>
<dbReference type="AlphaFoldDB" id="X6NAR5"/>
<dbReference type="InterPro" id="IPR009447">
    <property type="entry name" value="PIGW/GWT1"/>
</dbReference>
<dbReference type="OMA" id="GLYVMQP"/>
<evidence type="ECO:0000256" key="1">
    <source>
        <dbReference type="ARBA" id="ARBA00004141"/>
    </source>
</evidence>
<evidence type="ECO:0000256" key="2">
    <source>
        <dbReference type="ARBA" id="ARBA00022692"/>
    </source>
</evidence>
<dbReference type="OrthoDB" id="15270at2759"/>
<reference evidence="6 7" key="1">
    <citation type="journal article" date="2013" name="Curr. Biol.">
        <title>The Genome of the Foraminiferan Reticulomyxa filosa.</title>
        <authorList>
            <person name="Glockner G."/>
            <person name="Hulsmann N."/>
            <person name="Schleicher M."/>
            <person name="Noegel A.A."/>
            <person name="Eichinger L."/>
            <person name="Gallinger C."/>
            <person name="Pawlowski J."/>
            <person name="Sierra R."/>
            <person name="Euteneuer U."/>
            <person name="Pillet L."/>
            <person name="Moustafa A."/>
            <person name="Platzer M."/>
            <person name="Groth M."/>
            <person name="Szafranski K."/>
            <person name="Schliwa M."/>
        </authorList>
    </citation>
    <scope>NUCLEOTIDE SEQUENCE [LARGE SCALE GENOMIC DNA]</scope>
</reference>
<evidence type="ECO:0000256" key="4">
    <source>
        <dbReference type="ARBA" id="ARBA00023136"/>
    </source>
</evidence>
<dbReference type="GO" id="GO:0016020">
    <property type="term" value="C:membrane"/>
    <property type="evidence" value="ECO:0007669"/>
    <property type="project" value="UniProtKB-SubCell"/>
</dbReference>
<evidence type="ECO:0000256" key="5">
    <source>
        <dbReference type="SAM" id="Phobius"/>
    </source>
</evidence>
<comment type="caution">
    <text evidence="6">The sequence shown here is derived from an EMBL/GenBank/DDBJ whole genome shotgun (WGS) entry which is preliminary data.</text>
</comment>
<dbReference type="GO" id="GO:0005783">
    <property type="term" value="C:endoplasmic reticulum"/>
    <property type="evidence" value="ECO:0007669"/>
    <property type="project" value="TreeGrafter"/>
</dbReference>
<comment type="subcellular location">
    <subcellularLocation>
        <location evidence="1">Membrane</location>
        <topology evidence="1">Multi-pass membrane protein</topology>
    </subcellularLocation>
</comment>
<evidence type="ECO:0008006" key="8">
    <source>
        <dbReference type="Google" id="ProtNLM"/>
    </source>
</evidence>
<name>X6NAR5_RETFI</name>
<feature type="transmembrane region" description="Helical" evidence="5">
    <location>
        <begin position="44"/>
        <end position="65"/>
    </location>
</feature>
<evidence type="ECO:0000256" key="3">
    <source>
        <dbReference type="ARBA" id="ARBA00022989"/>
    </source>
</evidence>
<dbReference type="EMBL" id="ASPP01009999">
    <property type="protein sequence ID" value="ETO23365.1"/>
    <property type="molecule type" value="Genomic_DNA"/>
</dbReference>
<dbReference type="GO" id="GO:0072659">
    <property type="term" value="P:protein localization to plasma membrane"/>
    <property type="evidence" value="ECO:0007669"/>
    <property type="project" value="TreeGrafter"/>
</dbReference>
<feature type="transmembrane region" description="Helical" evidence="5">
    <location>
        <begin position="299"/>
        <end position="323"/>
    </location>
</feature>
<feature type="transmembrane region" description="Helical" evidence="5">
    <location>
        <begin position="12"/>
        <end position="32"/>
    </location>
</feature>
<keyword evidence="4 5" id="KW-0472">Membrane</keyword>
<sequence length="393" mass="45556">MNHIHTPLQKMFRGGLMLLTIISILGVDFIIFPRRFAKCETFGFSVMDAGIGLFVIAQGIVSPVVRHQSSATSEHNLPSWRVFVKMFTDVFPFVDYQLHVSEYGVHWNFFFTMCLLSLQSTIVHHFIVFPFQRWYPNKSSHLYLIIAILIGAFYQLLLSTPILSYFYILPSLHSQHSSLSFQYNTLWSSTTSQHYNLRSMAQIHGIHDLTDYILYYPRTSSSSLINLNREGLFSCIGFASIYYLGCWLGVHFHRRRTTKGELFSLMTWLLFTCLAFSACTFVAHNWVQDISRRLCNLTFIFWIVLITNWTIFLSLLSSFLLCFEPLTLLANVINYNQMGIFLFANILTGLINLFLKTLLATPFVAYSIVGCYALICCVVFVVLYQYQIRLKFW</sequence>
<feature type="transmembrane region" description="Helical" evidence="5">
    <location>
        <begin position="262"/>
        <end position="287"/>
    </location>
</feature>
<proteinExistence type="predicted"/>
<feature type="transmembrane region" description="Helical" evidence="5">
    <location>
        <begin position="335"/>
        <end position="355"/>
    </location>
</feature>
<dbReference type="PANTHER" id="PTHR20661">
    <property type="entry name" value="PHOSPHATIDYLINOSITOL-GLYCAN BIOSYNTHESIS CLASS W PROTEIN"/>
    <property type="match status" value="1"/>
</dbReference>
<feature type="transmembrane region" description="Helical" evidence="5">
    <location>
        <begin position="143"/>
        <end position="168"/>
    </location>
</feature>
<dbReference type="PANTHER" id="PTHR20661:SF0">
    <property type="entry name" value="PHOSPHATIDYLINOSITOL-GLYCAN BIOSYNTHESIS CLASS W PROTEIN"/>
    <property type="match status" value="1"/>
</dbReference>
<organism evidence="6 7">
    <name type="scientific">Reticulomyxa filosa</name>
    <dbReference type="NCBI Taxonomy" id="46433"/>
    <lineage>
        <taxon>Eukaryota</taxon>
        <taxon>Sar</taxon>
        <taxon>Rhizaria</taxon>
        <taxon>Retaria</taxon>
        <taxon>Foraminifera</taxon>
        <taxon>Monothalamids</taxon>
        <taxon>Reticulomyxidae</taxon>
        <taxon>Reticulomyxa</taxon>
    </lineage>
</organism>
<accession>X6NAR5</accession>
<protein>
    <recommendedName>
        <fullName evidence="8">GPI-anchored wall transfer protein 1</fullName>
    </recommendedName>
</protein>
<dbReference type="GO" id="GO:0006506">
    <property type="term" value="P:GPI anchor biosynthetic process"/>
    <property type="evidence" value="ECO:0007669"/>
    <property type="project" value="InterPro"/>
</dbReference>
<dbReference type="Proteomes" id="UP000023152">
    <property type="component" value="Unassembled WGS sequence"/>
</dbReference>
<evidence type="ECO:0000313" key="6">
    <source>
        <dbReference type="EMBL" id="ETO23365.1"/>
    </source>
</evidence>
<evidence type="ECO:0000313" key="7">
    <source>
        <dbReference type="Proteomes" id="UP000023152"/>
    </source>
</evidence>
<dbReference type="Pfam" id="PF06423">
    <property type="entry name" value="GWT1"/>
    <property type="match status" value="2"/>
</dbReference>
<feature type="transmembrane region" description="Helical" evidence="5">
    <location>
        <begin position="231"/>
        <end position="250"/>
    </location>
</feature>
<gene>
    <name evidence="6" type="ORF">RFI_13818</name>
</gene>